<dbReference type="GeneID" id="2875439"/>
<accession>C8VNN7</accession>
<sequence>MHYLSTENILLKARCQGLEEALVNEKKRRQRGKPLIFQLQAPEAGNAVFYSPRKIQQARDLQKEKDEAIQQAKAAKEEAKLHRQREKEEKQQVTEERRRMKAVERQIRLQEAEKKKLEKEHQKEEARIAKGAEIQLQNDIKTVKQRRPKLPATPKAPKKQKRSPPAAEAVLETPTTVNRRGRQIRLPQRFRDS</sequence>
<accession>Q5BAP9</accession>
<reference evidence="3" key="2">
    <citation type="journal article" date="2009" name="Fungal Genet. Biol.">
        <title>The 2008 update of the Aspergillus nidulans genome annotation: a community effort.</title>
        <authorList>
            <person name="Wortman J.R."/>
            <person name="Gilsenan J.M."/>
            <person name="Joardar V."/>
            <person name="Deegan J."/>
            <person name="Clutterbuck J."/>
            <person name="Andersen M.R."/>
            <person name="Archer D."/>
            <person name="Bencina M."/>
            <person name="Braus G."/>
            <person name="Coutinho P."/>
            <person name="von Dohren H."/>
            <person name="Doonan J."/>
            <person name="Driessen A.J."/>
            <person name="Durek P."/>
            <person name="Espeso E."/>
            <person name="Fekete E."/>
            <person name="Flipphi M."/>
            <person name="Estrada C.G."/>
            <person name="Geysens S."/>
            <person name="Goldman G."/>
            <person name="de Groot P.W."/>
            <person name="Hansen K."/>
            <person name="Harris S.D."/>
            <person name="Heinekamp T."/>
            <person name="Helmstaedt K."/>
            <person name="Henrissat B."/>
            <person name="Hofmann G."/>
            <person name="Homan T."/>
            <person name="Horio T."/>
            <person name="Horiuchi H."/>
            <person name="James S."/>
            <person name="Jones M."/>
            <person name="Karaffa L."/>
            <person name="Karanyi Z."/>
            <person name="Kato M."/>
            <person name="Keller N."/>
            <person name="Kelly D.E."/>
            <person name="Kiel J.A."/>
            <person name="Kim J.M."/>
            <person name="van der Klei I.J."/>
            <person name="Klis F.M."/>
            <person name="Kovalchuk A."/>
            <person name="Krasevec N."/>
            <person name="Kubicek C.P."/>
            <person name="Liu B."/>
            <person name="Maccabe A."/>
            <person name="Meyer V."/>
            <person name="Mirabito P."/>
            <person name="Miskei M."/>
            <person name="Mos M."/>
            <person name="Mullins J."/>
            <person name="Nelson D.R."/>
            <person name="Nielsen J."/>
            <person name="Oakley B.R."/>
            <person name="Osmani S.A."/>
            <person name="Pakula T."/>
            <person name="Paszewski A."/>
            <person name="Paulsen I."/>
            <person name="Pilsyk S."/>
            <person name="Pocsi I."/>
            <person name="Punt P.J."/>
            <person name="Ram A.F."/>
            <person name="Ren Q."/>
            <person name="Robellet X."/>
            <person name="Robson G."/>
            <person name="Seiboth B."/>
            <person name="van Solingen P."/>
            <person name="Specht T."/>
            <person name="Sun J."/>
            <person name="Taheri-Talesh N."/>
            <person name="Takeshita N."/>
            <person name="Ussery D."/>
            <person name="vanKuyk P.A."/>
            <person name="Visser H."/>
            <person name="van de Vondervoort P.J."/>
            <person name="de Vries R.P."/>
            <person name="Walton J."/>
            <person name="Xiang X."/>
            <person name="Xiong Y."/>
            <person name="Zeng A.P."/>
            <person name="Brandt B.W."/>
            <person name="Cornell M.J."/>
            <person name="van den Hondel C.A."/>
            <person name="Visser J."/>
            <person name="Oliver S.G."/>
            <person name="Turner G."/>
        </authorList>
    </citation>
    <scope>GENOME REANNOTATION</scope>
    <source>
        <strain evidence="3">FGSC A4 / ATCC 38163 / CBS 112.46 / NRRL 194 / M139</strain>
    </source>
</reference>
<organism evidence="2 3">
    <name type="scientific">Emericella nidulans (strain FGSC A4 / ATCC 38163 / CBS 112.46 / NRRL 194 / M139)</name>
    <name type="common">Aspergillus nidulans</name>
    <dbReference type="NCBI Taxonomy" id="227321"/>
    <lineage>
        <taxon>Eukaryota</taxon>
        <taxon>Fungi</taxon>
        <taxon>Dikarya</taxon>
        <taxon>Ascomycota</taxon>
        <taxon>Pezizomycotina</taxon>
        <taxon>Eurotiomycetes</taxon>
        <taxon>Eurotiomycetidae</taxon>
        <taxon>Eurotiales</taxon>
        <taxon>Aspergillaceae</taxon>
        <taxon>Aspergillus</taxon>
        <taxon>Aspergillus subgen. Nidulantes</taxon>
    </lineage>
</organism>
<dbReference type="VEuPathDB" id="FungiDB:AN2381"/>
<dbReference type="RefSeq" id="XP_659985.1">
    <property type="nucleotide sequence ID" value="XM_654893.1"/>
</dbReference>
<dbReference type="OrthoDB" id="4509955at2759"/>
<dbReference type="AlphaFoldDB" id="Q5BAP9"/>
<evidence type="ECO:0000256" key="1">
    <source>
        <dbReference type="SAM" id="MobiDB-lite"/>
    </source>
</evidence>
<dbReference type="eggNOG" id="ENOG502QZQY">
    <property type="taxonomic scope" value="Eukaryota"/>
</dbReference>
<proteinExistence type="predicted"/>
<keyword evidence="3" id="KW-1185">Reference proteome</keyword>
<dbReference type="KEGG" id="ani:ANIA_02381"/>
<gene>
    <name evidence="2" type="ORF">ANIA_02381</name>
</gene>
<feature type="compositionally biased region" description="Basic and acidic residues" evidence="1">
    <location>
        <begin position="63"/>
        <end position="130"/>
    </location>
</feature>
<dbReference type="STRING" id="227321.Q5BAP9"/>
<protein>
    <submittedName>
        <fullName evidence="2">Uncharacterized protein</fullName>
    </submittedName>
</protein>
<evidence type="ECO:0000313" key="2">
    <source>
        <dbReference type="EMBL" id="CBF86728.1"/>
    </source>
</evidence>
<reference evidence="3" key="1">
    <citation type="journal article" date="2005" name="Nature">
        <title>Sequencing of Aspergillus nidulans and comparative analysis with A. fumigatus and A. oryzae.</title>
        <authorList>
            <person name="Galagan J.E."/>
            <person name="Calvo S.E."/>
            <person name="Cuomo C."/>
            <person name="Ma L.J."/>
            <person name="Wortman J.R."/>
            <person name="Batzoglou S."/>
            <person name="Lee S.I."/>
            <person name="Basturkmen M."/>
            <person name="Spevak C.C."/>
            <person name="Clutterbuck J."/>
            <person name="Kapitonov V."/>
            <person name="Jurka J."/>
            <person name="Scazzocchio C."/>
            <person name="Farman M."/>
            <person name="Butler J."/>
            <person name="Purcell S."/>
            <person name="Harris S."/>
            <person name="Braus G.H."/>
            <person name="Draht O."/>
            <person name="Busch S."/>
            <person name="D'Enfert C."/>
            <person name="Bouchier C."/>
            <person name="Goldman G.H."/>
            <person name="Bell-Pedersen D."/>
            <person name="Griffiths-Jones S."/>
            <person name="Doonan J.H."/>
            <person name="Yu J."/>
            <person name="Vienken K."/>
            <person name="Pain A."/>
            <person name="Freitag M."/>
            <person name="Selker E.U."/>
            <person name="Archer D.B."/>
            <person name="Penalva M.A."/>
            <person name="Oakley B.R."/>
            <person name="Momany M."/>
            <person name="Tanaka T."/>
            <person name="Kumagai T."/>
            <person name="Asai K."/>
            <person name="Machida M."/>
            <person name="Nierman W.C."/>
            <person name="Denning D.W."/>
            <person name="Caddick M."/>
            <person name="Hynes M."/>
            <person name="Paoletti M."/>
            <person name="Fischer R."/>
            <person name="Miller B."/>
            <person name="Dyer P."/>
            <person name="Sachs M.S."/>
            <person name="Osmani S.A."/>
            <person name="Birren B.W."/>
        </authorList>
    </citation>
    <scope>NUCLEOTIDE SEQUENCE [LARGE SCALE GENOMIC DNA]</scope>
    <source>
        <strain evidence="3">FGSC A4 / ATCC 38163 / CBS 112.46 / NRRL 194 / M139</strain>
    </source>
</reference>
<name>Q5BAP9_EMENI</name>
<dbReference type="HOGENOM" id="CLU_013929_6_1_1"/>
<dbReference type="EMBL" id="BN001307">
    <property type="protein sequence ID" value="CBF86728.1"/>
    <property type="molecule type" value="Genomic_DNA"/>
</dbReference>
<dbReference type="Proteomes" id="UP000000560">
    <property type="component" value="Chromosome VII"/>
</dbReference>
<dbReference type="InParanoid" id="Q5BAP9"/>
<feature type="region of interest" description="Disordered" evidence="1">
    <location>
        <begin position="63"/>
        <end position="193"/>
    </location>
</feature>
<evidence type="ECO:0000313" key="3">
    <source>
        <dbReference type="Proteomes" id="UP000000560"/>
    </source>
</evidence>
<dbReference type="OMA" id="MRQESCV"/>